<name>A0ABD2JIZ5_HETSC</name>
<keyword evidence="3 6" id="KW-0812">Transmembrane</keyword>
<accession>A0ABD2JIZ5</accession>
<evidence type="ECO:0000256" key="5">
    <source>
        <dbReference type="ARBA" id="ARBA00023136"/>
    </source>
</evidence>
<proteinExistence type="inferred from homology"/>
<evidence type="ECO:0000256" key="6">
    <source>
        <dbReference type="RuleBase" id="RU367008"/>
    </source>
</evidence>
<gene>
    <name evidence="7" type="ORF">niasHS_005482</name>
</gene>
<dbReference type="InterPro" id="IPR007915">
    <property type="entry name" value="TMEM258/Ost5"/>
</dbReference>
<dbReference type="GO" id="GO:0008250">
    <property type="term" value="C:oligosaccharyltransferase complex"/>
    <property type="evidence" value="ECO:0007669"/>
    <property type="project" value="UniProtKB-UniRule"/>
</dbReference>
<comment type="subunit">
    <text evidence="6">Component of the oligosaccharyltransferase (OST) complex.</text>
</comment>
<dbReference type="AlphaFoldDB" id="A0ABD2JIZ5"/>
<feature type="transmembrane region" description="Helical" evidence="6">
    <location>
        <begin position="71"/>
        <end position="94"/>
    </location>
</feature>
<dbReference type="PANTHER" id="PTHR13636">
    <property type="entry name" value="TRANSMEMBRANE PROTEIN 258"/>
    <property type="match status" value="1"/>
</dbReference>
<feature type="transmembrane region" description="Helical" evidence="6">
    <location>
        <begin position="34"/>
        <end position="59"/>
    </location>
</feature>
<comment type="function">
    <text evidence="6">Subunit of the oligosaccharyl transferase (OST) complex that catalyzes the initial transfer of a defined glycan (Glc(3)Man(9)GlcNAc(2) in eukaryotes) from the lipid carrier dolichol-pyrophosphate to an asparagine residue within an Asn-X-Ser/Thr consensus motif in nascent polypeptide chains, the first step in protein N-glycosylation. N-glycosylation occurs cotranslationally and the complex associates with the Sec61 complex at the channel-forming translocon complex that mediates protein translocation across the endoplasmic reticulum (ER). All subunits are required for a maximal enzyme activity.</text>
</comment>
<protein>
    <recommendedName>
        <fullName evidence="6">Dolichyl-diphosphooligosaccharide-protein glycosyltransferase subunit TMEM258</fullName>
    </recommendedName>
    <alternativeName>
        <fullName evidence="6">Transmembrane protein 258</fullName>
    </alternativeName>
</protein>
<evidence type="ECO:0000256" key="4">
    <source>
        <dbReference type="ARBA" id="ARBA00022989"/>
    </source>
</evidence>
<evidence type="ECO:0000256" key="1">
    <source>
        <dbReference type="ARBA" id="ARBA00004141"/>
    </source>
</evidence>
<dbReference type="Proteomes" id="UP001620645">
    <property type="component" value="Unassembled WGS sequence"/>
</dbReference>
<dbReference type="GO" id="GO:0006487">
    <property type="term" value="P:protein N-linked glycosylation"/>
    <property type="evidence" value="ECO:0007669"/>
    <property type="project" value="UniProtKB-UniRule"/>
</dbReference>
<evidence type="ECO:0000313" key="7">
    <source>
        <dbReference type="EMBL" id="KAL3090570.1"/>
    </source>
</evidence>
<comment type="subcellular location">
    <subcellularLocation>
        <location evidence="1 6">Membrane</location>
        <topology evidence="1 6">Multi-pass membrane protein</topology>
    </subcellularLocation>
</comment>
<comment type="similarity">
    <text evidence="2 6">Belongs to the OST5 family.</text>
</comment>
<keyword evidence="4 6" id="KW-1133">Transmembrane helix</keyword>
<dbReference type="EMBL" id="JBICCN010000142">
    <property type="protein sequence ID" value="KAL3090570.1"/>
    <property type="molecule type" value="Genomic_DNA"/>
</dbReference>
<evidence type="ECO:0000256" key="3">
    <source>
        <dbReference type="ARBA" id="ARBA00022692"/>
    </source>
</evidence>
<comment type="caution">
    <text evidence="7">The sequence shown here is derived from an EMBL/GenBank/DDBJ whole genome shotgun (WGS) entry which is preliminary data.</text>
</comment>
<keyword evidence="8" id="KW-1185">Reference proteome</keyword>
<sequence length="96" mass="10787">MKNSEALLYKLHTPNMVVDISKMEPYSPPVSHALFPHLTTVLLSIGLIFTAWFFVHGVTSTKKTRNLVKELFIGTLASVFLGFGTLFLMLWVGIYV</sequence>
<evidence type="ECO:0000256" key="2">
    <source>
        <dbReference type="ARBA" id="ARBA00009825"/>
    </source>
</evidence>
<organism evidence="7 8">
    <name type="scientific">Heterodera schachtii</name>
    <name type="common">Sugarbeet cyst nematode worm</name>
    <name type="synonym">Tylenchus schachtii</name>
    <dbReference type="NCBI Taxonomy" id="97005"/>
    <lineage>
        <taxon>Eukaryota</taxon>
        <taxon>Metazoa</taxon>
        <taxon>Ecdysozoa</taxon>
        <taxon>Nematoda</taxon>
        <taxon>Chromadorea</taxon>
        <taxon>Rhabditida</taxon>
        <taxon>Tylenchina</taxon>
        <taxon>Tylenchomorpha</taxon>
        <taxon>Tylenchoidea</taxon>
        <taxon>Heteroderidae</taxon>
        <taxon>Heteroderinae</taxon>
        <taxon>Heterodera</taxon>
    </lineage>
</organism>
<dbReference type="Pfam" id="PF05251">
    <property type="entry name" value="Ost5"/>
    <property type="match status" value="1"/>
</dbReference>
<reference evidence="7 8" key="1">
    <citation type="submission" date="2024-10" db="EMBL/GenBank/DDBJ databases">
        <authorList>
            <person name="Kim D."/>
        </authorList>
    </citation>
    <scope>NUCLEOTIDE SEQUENCE [LARGE SCALE GENOMIC DNA]</scope>
    <source>
        <strain evidence="7">Taebaek</strain>
    </source>
</reference>
<keyword evidence="5 6" id="KW-0472">Membrane</keyword>
<evidence type="ECO:0000313" key="8">
    <source>
        <dbReference type="Proteomes" id="UP001620645"/>
    </source>
</evidence>